<organism evidence="1">
    <name type="scientific">Nymphaea colorata</name>
    <name type="common">pocket water lily</name>
    <dbReference type="NCBI Taxonomy" id="210225"/>
    <lineage>
        <taxon>Eukaryota</taxon>
        <taxon>Viridiplantae</taxon>
        <taxon>Streptophyta</taxon>
        <taxon>Embryophyta</taxon>
        <taxon>Tracheophyta</taxon>
        <taxon>Spermatophyta</taxon>
        <taxon>Magnoliopsida</taxon>
        <taxon>Nymphaeales</taxon>
        <taxon>Nymphaeaceae</taxon>
        <taxon>Nymphaea</taxon>
    </lineage>
</organism>
<evidence type="ECO:0000313" key="1">
    <source>
        <dbReference type="EMBL" id="VVW04601.1"/>
    </source>
</evidence>
<gene>
    <name evidence="1" type="ORF">NYM_LOCUS12351</name>
</gene>
<name>A0A5K1ARC3_9MAGN</name>
<accession>A0A5K1ARC3</accession>
<protein>
    <submittedName>
        <fullName evidence="1">Uncharacterized protein</fullName>
    </submittedName>
</protein>
<dbReference type="EMBL" id="LR721780">
    <property type="protein sequence ID" value="VVW04601.1"/>
    <property type="molecule type" value="Genomic_DNA"/>
</dbReference>
<dbReference type="AlphaFoldDB" id="A0A5K1ARC3"/>
<proteinExistence type="predicted"/>
<sequence>MLVGSHAATRFVLAPSRFLHNAIA</sequence>
<reference evidence="1" key="1">
    <citation type="submission" date="2019-09" db="EMBL/GenBank/DDBJ databases">
        <authorList>
            <person name="Zhang L."/>
        </authorList>
    </citation>
    <scope>NUCLEOTIDE SEQUENCE</scope>
</reference>